<dbReference type="GO" id="GO:0006508">
    <property type="term" value="P:proteolysis"/>
    <property type="evidence" value="ECO:0007669"/>
    <property type="project" value="InterPro"/>
</dbReference>
<dbReference type="SMART" id="SM00223">
    <property type="entry name" value="APPLE"/>
    <property type="match status" value="2"/>
</dbReference>
<organism evidence="5 6">
    <name type="scientific">Vitrella brassicaformis (strain CCMP3155)</name>
    <dbReference type="NCBI Taxonomy" id="1169540"/>
    <lineage>
        <taxon>Eukaryota</taxon>
        <taxon>Sar</taxon>
        <taxon>Alveolata</taxon>
        <taxon>Colpodellida</taxon>
        <taxon>Vitrellaceae</taxon>
        <taxon>Vitrella</taxon>
    </lineage>
</organism>
<keyword evidence="1" id="KW-0677">Repeat</keyword>
<feature type="domain" description="Apple" evidence="4">
    <location>
        <begin position="326"/>
        <end position="395"/>
    </location>
</feature>
<dbReference type="Pfam" id="PF14295">
    <property type="entry name" value="PAN_4"/>
    <property type="match status" value="3"/>
</dbReference>
<name>A0A0G4FED4_VITBC</name>
<gene>
    <name evidence="5" type="ORF">Vbra_1058</name>
</gene>
<dbReference type="Proteomes" id="UP000041254">
    <property type="component" value="Unassembled WGS sequence"/>
</dbReference>
<dbReference type="GO" id="GO:0005576">
    <property type="term" value="C:extracellular region"/>
    <property type="evidence" value="ECO:0007669"/>
    <property type="project" value="InterPro"/>
</dbReference>
<dbReference type="EMBL" id="CDMY01000419">
    <property type="protein sequence ID" value="CEM11550.1"/>
    <property type="molecule type" value="Genomic_DNA"/>
</dbReference>
<dbReference type="AlphaFoldDB" id="A0A0G4FED4"/>
<protein>
    <recommendedName>
        <fullName evidence="4">Apple domain-containing protein</fullName>
    </recommendedName>
</protein>
<dbReference type="InParanoid" id="A0A0G4FED4"/>
<keyword evidence="2" id="KW-1015">Disulfide bond</keyword>
<accession>A0A0G4FED4</accession>
<dbReference type="PhylomeDB" id="A0A0G4FED4"/>
<feature type="signal peptide" evidence="3">
    <location>
        <begin position="1"/>
        <end position="17"/>
    </location>
</feature>
<keyword evidence="3" id="KW-0732">Signal</keyword>
<feature type="chain" id="PRO_5005188696" description="Apple domain-containing protein" evidence="3">
    <location>
        <begin position="18"/>
        <end position="400"/>
    </location>
</feature>
<dbReference type="InterPro" id="IPR003609">
    <property type="entry name" value="Pan_app"/>
</dbReference>
<evidence type="ECO:0000256" key="2">
    <source>
        <dbReference type="ARBA" id="ARBA00023157"/>
    </source>
</evidence>
<evidence type="ECO:0000313" key="5">
    <source>
        <dbReference type="EMBL" id="CEM11550.1"/>
    </source>
</evidence>
<reference evidence="5 6" key="1">
    <citation type="submission" date="2014-11" db="EMBL/GenBank/DDBJ databases">
        <authorList>
            <person name="Zhu J."/>
            <person name="Qi W."/>
            <person name="Song R."/>
        </authorList>
    </citation>
    <scope>NUCLEOTIDE SEQUENCE [LARGE SCALE GENOMIC DNA]</scope>
</reference>
<feature type="domain" description="Apple" evidence="4">
    <location>
        <begin position="122"/>
        <end position="205"/>
    </location>
</feature>
<keyword evidence="6" id="KW-1185">Reference proteome</keyword>
<dbReference type="InterPro" id="IPR000177">
    <property type="entry name" value="Apple"/>
</dbReference>
<evidence type="ECO:0000256" key="1">
    <source>
        <dbReference type="ARBA" id="ARBA00022737"/>
    </source>
</evidence>
<proteinExistence type="predicted"/>
<dbReference type="VEuPathDB" id="CryptoDB:Vbra_1058"/>
<sequence length="400" mass="44326">MLTFLAALVLLVAAADAQVVLRRQADIGHKSRRLQLSSCWEWGVRQFEGDELHAPLAKQATSPSLCSMAARETPGASRWAWSPETGCVLMGWDLQLRDYPLRKAAMVSGTHDSYNCAQGAACWRWGIDYLGHDLPRKNGFHDLPHIQSAEACSKECESTSGCFHWSYGPEWGCSLKGKDAPRGARRQGERGCCKDKVSGPKPSQCTRQNTAPPFPVNKFCSPSFPGAREAARGIWSVLDFGLVADTTLVEFQVSGAGEYGSQGYYQCQAACHDDQRCKAFELRVYDPPYGDAQPPQCMLYDAPEYFTVCSTSFVQCSSFVMCRRSCHVLNKKCPGRQMHSRRQVDSADQCQNICKSTHGCVWFNHLPSGDCQLYSSVDQHFCTYHPAATAGKPRCSDNDL</sequence>
<evidence type="ECO:0000313" key="6">
    <source>
        <dbReference type="Proteomes" id="UP000041254"/>
    </source>
</evidence>
<evidence type="ECO:0000259" key="4">
    <source>
        <dbReference type="SMART" id="SM00223"/>
    </source>
</evidence>
<evidence type="ECO:0000256" key="3">
    <source>
        <dbReference type="SAM" id="SignalP"/>
    </source>
</evidence>
<dbReference type="Gene3D" id="3.50.4.10">
    <property type="entry name" value="Hepatocyte Growth Factor"/>
    <property type="match status" value="2"/>
</dbReference>